<feature type="coiled-coil region" evidence="1">
    <location>
        <begin position="292"/>
        <end position="319"/>
    </location>
</feature>
<dbReference type="EMBL" id="KE504151">
    <property type="protein sequence ID" value="EPT00124.1"/>
    <property type="molecule type" value="Genomic_DNA"/>
</dbReference>
<organism evidence="4 5">
    <name type="scientific">Fomitopsis schrenkii</name>
    <name type="common">Brown rot fungus</name>
    <dbReference type="NCBI Taxonomy" id="2126942"/>
    <lineage>
        <taxon>Eukaryota</taxon>
        <taxon>Fungi</taxon>
        <taxon>Dikarya</taxon>
        <taxon>Basidiomycota</taxon>
        <taxon>Agaricomycotina</taxon>
        <taxon>Agaricomycetes</taxon>
        <taxon>Polyporales</taxon>
        <taxon>Fomitopsis</taxon>
    </lineage>
</organism>
<keyword evidence="3" id="KW-0812">Transmembrane</keyword>
<reference evidence="4 5" key="1">
    <citation type="journal article" date="2012" name="Science">
        <title>The Paleozoic origin of enzymatic lignin decomposition reconstructed from 31 fungal genomes.</title>
        <authorList>
            <person name="Floudas D."/>
            <person name="Binder M."/>
            <person name="Riley R."/>
            <person name="Barry K."/>
            <person name="Blanchette R.A."/>
            <person name="Henrissat B."/>
            <person name="Martinez A.T."/>
            <person name="Otillar R."/>
            <person name="Spatafora J.W."/>
            <person name="Yadav J.S."/>
            <person name="Aerts A."/>
            <person name="Benoit I."/>
            <person name="Boyd A."/>
            <person name="Carlson A."/>
            <person name="Copeland A."/>
            <person name="Coutinho P.M."/>
            <person name="de Vries R.P."/>
            <person name="Ferreira P."/>
            <person name="Findley K."/>
            <person name="Foster B."/>
            <person name="Gaskell J."/>
            <person name="Glotzer D."/>
            <person name="Gorecki P."/>
            <person name="Heitman J."/>
            <person name="Hesse C."/>
            <person name="Hori C."/>
            <person name="Igarashi K."/>
            <person name="Jurgens J.A."/>
            <person name="Kallen N."/>
            <person name="Kersten P."/>
            <person name="Kohler A."/>
            <person name="Kuees U."/>
            <person name="Kumar T.K.A."/>
            <person name="Kuo A."/>
            <person name="LaButti K."/>
            <person name="Larrondo L.F."/>
            <person name="Lindquist E."/>
            <person name="Ling A."/>
            <person name="Lombard V."/>
            <person name="Lucas S."/>
            <person name="Lundell T."/>
            <person name="Martin R."/>
            <person name="McLaughlin D.J."/>
            <person name="Morgenstern I."/>
            <person name="Morin E."/>
            <person name="Murat C."/>
            <person name="Nagy L.G."/>
            <person name="Nolan M."/>
            <person name="Ohm R.A."/>
            <person name="Patyshakuliyeva A."/>
            <person name="Rokas A."/>
            <person name="Ruiz-Duenas F.J."/>
            <person name="Sabat G."/>
            <person name="Salamov A."/>
            <person name="Samejima M."/>
            <person name="Schmutz J."/>
            <person name="Slot J.C."/>
            <person name="St John F."/>
            <person name="Stenlid J."/>
            <person name="Sun H."/>
            <person name="Sun S."/>
            <person name="Syed K."/>
            <person name="Tsang A."/>
            <person name="Wiebenga A."/>
            <person name="Young D."/>
            <person name="Pisabarro A."/>
            <person name="Eastwood D.C."/>
            <person name="Martin F."/>
            <person name="Cullen D."/>
            <person name="Grigoriev I.V."/>
            <person name="Hibbett D.S."/>
        </authorList>
    </citation>
    <scope>NUCLEOTIDE SEQUENCE</scope>
    <source>
        <strain evidence="5">FP-58527</strain>
    </source>
</reference>
<evidence type="ECO:0000256" key="2">
    <source>
        <dbReference type="SAM" id="MobiDB-lite"/>
    </source>
</evidence>
<gene>
    <name evidence="4" type="ORF">FOMPIDRAFT_1049957</name>
</gene>
<keyword evidence="3" id="KW-0472">Membrane</keyword>
<dbReference type="Gene3D" id="2.60.120.260">
    <property type="entry name" value="Galactose-binding domain-like"/>
    <property type="match status" value="1"/>
</dbReference>
<name>S8EA01_FOMSC</name>
<evidence type="ECO:0000313" key="5">
    <source>
        <dbReference type="Proteomes" id="UP000015241"/>
    </source>
</evidence>
<protein>
    <submittedName>
        <fullName evidence="4">Uncharacterized protein</fullName>
    </submittedName>
</protein>
<dbReference type="AlphaFoldDB" id="S8EA01"/>
<feature type="region of interest" description="Disordered" evidence="2">
    <location>
        <begin position="196"/>
        <end position="233"/>
    </location>
</feature>
<dbReference type="InParanoid" id="S8EA01"/>
<dbReference type="HOGENOM" id="CLU_857981_0_0_1"/>
<feature type="compositionally biased region" description="Polar residues" evidence="2">
    <location>
        <begin position="217"/>
        <end position="233"/>
    </location>
</feature>
<sequence>MDTASAINAGHSVSFEFIGTSLEVYAIVVLQGPLSWHTNLSFVLDGETSYATFPNNTNADTNQFGYNYRVYTTSSLSNDLHTFTMTAMQGWTASTLLFDYATYTYVESVSSSSQPLAGVTTQTSSKPSNSATITPISAPTLSTAKHPGVPVGDVVGGVVGGAAFVFALACFATFIRRRKAQNRACYPQTLEQGGEPLCSHDSLSPVANHSDTEGPHNAQSTEGSAPGSETLSSEINSTIDTRPDYDTLLREMRRMKRDIRVLRKVQTVACDTPEPTRVIAVALGPPIDGGVEAELRSDMAVLRAELTRLLAETEELRDLPPAYQ</sequence>
<feature type="transmembrane region" description="Helical" evidence="3">
    <location>
        <begin position="154"/>
        <end position="175"/>
    </location>
</feature>
<evidence type="ECO:0000256" key="3">
    <source>
        <dbReference type="SAM" id="Phobius"/>
    </source>
</evidence>
<dbReference type="OrthoDB" id="2758521at2759"/>
<keyword evidence="1" id="KW-0175">Coiled coil</keyword>
<proteinExistence type="predicted"/>
<evidence type="ECO:0000256" key="1">
    <source>
        <dbReference type="SAM" id="Coils"/>
    </source>
</evidence>
<keyword evidence="3" id="KW-1133">Transmembrane helix</keyword>
<evidence type="ECO:0000313" key="4">
    <source>
        <dbReference type="EMBL" id="EPT00124.1"/>
    </source>
</evidence>
<keyword evidence="5" id="KW-1185">Reference proteome</keyword>
<accession>S8EA01</accession>
<dbReference type="Proteomes" id="UP000015241">
    <property type="component" value="Unassembled WGS sequence"/>
</dbReference>
<dbReference type="STRING" id="743788.S8EA01"/>